<evidence type="ECO:0000313" key="2">
    <source>
        <dbReference type="EMBL" id="RVW32432.1"/>
    </source>
</evidence>
<protein>
    <submittedName>
        <fullName evidence="2">Uncharacterized protein</fullName>
    </submittedName>
</protein>
<organism evidence="2 3">
    <name type="scientific">Vitis vinifera</name>
    <name type="common">Grape</name>
    <dbReference type="NCBI Taxonomy" id="29760"/>
    <lineage>
        <taxon>Eukaryota</taxon>
        <taxon>Viridiplantae</taxon>
        <taxon>Streptophyta</taxon>
        <taxon>Embryophyta</taxon>
        <taxon>Tracheophyta</taxon>
        <taxon>Spermatophyta</taxon>
        <taxon>Magnoliopsida</taxon>
        <taxon>eudicotyledons</taxon>
        <taxon>Gunneridae</taxon>
        <taxon>Pentapetalae</taxon>
        <taxon>rosids</taxon>
        <taxon>Vitales</taxon>
        <taxon>Vitaceae</taxon>
        <taxon>Viteae</taxon>
        <taxon>Vitis</taxon>
    </lineage>
</organism>
<feature type="region of interest" description="Disordered" evidence="1">
    <location>
        <begin position="221"/>
        <end position="240"/>
    </location>
</feature>
<dbReference type="Proteomes" id="UP000288805">
    <property type="component" value="Unassembled WGS sequence"/>
</dbReference>
<comment type="caution">
    <text evidence="2">The sequence shown here is derived from an EMBL/GenBank/DDBJ whole genome shotgun (WGS) entry which is preliminary data.</text>
</comment>
<accession>A0A438DAE7</accession>
<gene>
    <name evidence="2" type="ORF">CK203_099880</name>
</gene>
<evidence type="ECO:0000313" key="3">
    <source>
        <dbReference type="Proteomes" id="UP000288805"/>
    </source>
</evidence>
<sequence length="240" mass="26855">MDLLLILNGPRICNLRRTRGGRSPTMPLNPSASIRLGSQRVEAERINYLFRFFACTTPPPPLCLPPDALRLPCRFSGFLFCSYVVNAFDIGSCFLVLLPECWDDGSDPSSIYWLRATLNGRWVSEALSSTDLLSNMMYFTNEQFVIGFHLPISSLFKKFLHFTQIPPVFLHPNVVRVLMGCSVLDMFFQLELSLLELVIDLPCSCKGWENGHILVSGPWNGSSEGPDKVLSSPAFIGDSE</sequence>
<dbReference type="AlphaFoldDB" id="A0A438DAE7"/>
<dbReference type="EMBL" id="QGNW01001715">
    <property type="protein sequence ID" value="RVW32432.1"/>
    <property type="molecule type" value="Genomic_DNA"/>
</dbReference>
<reference evidence="2 3" key="1">
    <citation type="journal article" date="2018" name="PLoS Genet.">
        <title>Population sequencing reveals clonal diversity and ancestral inbreeding in the grapevine cultivar Chardonnay.</title>
        <authorList>
            <person name="Roach M.J."/>
            <person name="Johnson D.L."/>
            <person name="Bohlmann J."/>
            <person name="van Vuuren H.J."/>
            <person name="Jones S.J."/>
            <person name="Pretorius I.S."/>
            <person name="Schmidt S.A."/>
            <person name="Borneman A.R."/>
        </authorList>
    </citation>
    <scope>NUCLEOTIDE SEQUENCE [LARGE SCALE GENOMIC DNA]</scope>
    <source>
        <strain evidence="3">cv. Chardonnay</strain>
        <tissue evidence="2">Leaf</tissue>
    </source>
</reference>
<proteinExistence type="predicted"/>
<evidence type="ECO:0000256" key="1">
    <source>
        <dbReference type="SAM" id="MobiDB-lite"/>
    </source>
</evidence>
<name>A0A438DAE7_VITVI</name>